<sequence>MTGEEMKLERVAWEENRADRGRSGIANTGGMGSDAAVYDEQDGDFLFTRGSKRARTSTAAGDLDAATPSAVSAAPATKKAAGRPPKKAAPVAIVGGRKRAASPQLAPVEETPPPATKRPTRRKPSASPAPEPKPLAVAKTRARRTEAAATTTAAAAPASAAATTAGRRTRSSMETVVENGAVNHHAAPAHAVPAATTAPEARRPSRGRPPTKKRTAAAAAAEDRALEPVATPRNDATDTSMDDGPAGEGMIYGQEHHEPARKIALPFSDTPIMDRNKELRRKGGAGGNGARRSSLGMRGRRASSLIENGHSAIPHREVNAGEFYKHIEADVMEPRRMKQLLTWCGERALLDRPAHGSVDSMNSNAILGARAIQDQLLKDFGNKSEFSDWFSREDEASEAEPKRPVITKPNPVNIENEKKIVELEATINRLKLERKKWLALEKPPPEFPPLFEDEDPTKAPLPDEGALDEEEARMLRFLTEPTSNFASLRAKTQSRLQSLMAPLEVDIDKLADSVHKLDQRVAAGGRQADRVLGLSADRLKEREEREKAAAGTKNLPVMEVLRSLGKILPEEDG</sequence>
<dbReference type="Proteomes" id="UP000294847">
    <property type="component" value="Chromosome 2"/>
</dbReference>
<dbReference type="GO" id="GO:0007059">
    <property type="term" value="P:chromosome segregation"/>
    <property type="evidence" value="ECO:0007669"/>
    <property type="project" value="InterPro"/>
</dbReference>
<protein>
    <recommendedName>
        <fullName evidence="5">Kinetochore protein mis13</fullName>
    </recommendedName>
</protein>
<feature type="region of interest" description="Disordered" evidence="2">
    <location>
        <begin position="53"/>
        <end position="244"/>
    </location>
</feature>
<proteinExistence type="predicted"/>
<feature type="compositionally biased region" description="Low complexity" evidence="2">
    <location>
        <begin position="65"/>
        <end position="79"/>
    </location>
</feature>
<evidence type="ECO:0000256" key="1">
    <source>
        <dbReference type="SAM" id="Coils"/>
    </source>
</evidence>
<feature type="compositionally biased region" description="Basic and acidic residues" evidence="2">
    <location>
        <begin position="1"/>
        <end position="22"/>
    </location>
</feature>
<feature type="region of interest" description="Disordered" evidence="2">
    <location>
        <begin position="1"/>
        <end position="36"/>
    </location>
</feature>
<keyword evidence="1" id="KW-0175">Coiled coil</keyword>
<feature type="region of interest" description="Disordered" evidence="2">
    <location>
        <begin position="279"/>
        <end position="298"/>
    </location>
</feature>
<evidence type="ECO:0000256" key="2">
    <source>
        <dbReference type="SAM" id="MobiDB-lite"/>
    </source>
</evidence>
<feature type="compositionally biased region" description="Basic residues" evidence="2">
    <location>
        <begin position="204"/>
        <end position="215"/>
    </location>
</feature>
<dbReference type="Pfam" id="PF08202">
    <property type="entry name" value="MIS13"/>
    <property type="match status" value="1"/>
</dbReference>
<reference evidence="3 4" key="1">
    <citation type="journal article" date="2019" name="Mol. Biol. Evol.">
        <title>Blast fungal genomes show frequent chromosomal changes, gene gains and losses, and effector gene turnover.</title>
        <authorList>
            <person name="Gomez Luciano L.B."/>
            <person name="Jason Tsai I."/>
            <person name="Chuma I."/>
            <person name="Tosa Y."/>
            <person name="Chen Y.H."/>
            <person name="Li J.Y."/>
            <person name="Li M.Y."/>
            <person name="Jade Lu M.Y."/>
            <person name="Nakayashiki H."/>
            <person name="Li W.H."/>
        </authorList>
    </citation>
    <scope>NUCLEOTIDE SEQUENCE [LARGE SCALE GENOMIC DNA]</scope>
    <source>
        <strain evidence="3">MZ5-1-6</strain>
    </source>
</reference>
<name>A0A4V1C5P3_PYROR</name>
<dbReference type="GO" id="GO:0000444">
    <property type="term" value="C:MIS12/MIND type complex"/>
    <property type="evidence" value="ECO:0007669"/>
    <property type="project" value="InterPro"/>
</dbReference>
<dbReference type="PANTHER" id="PTHR14778">
    <property type="entry name" value="KINETOCHORE-ASSOCIATED PROTEIN DSN1 HOMOLOG"/>
    <property type="match status" value="1"/>
</dbReference>
<evidence type="ECO:0000313" key="4">
    <source>
        <dbReference type="Proteomes" id="UP000294847"/>
    </source>
</evidence>
<evidence type="ECO:0000313" key="3">
    <source>
        <dbReference type="EMBL" id="QBZ57085.1"/>
    </source>
</evidence>
<accession>A0A4V1C5P3</accession>
<feature type="compositionally biased region" description="Low complexity" evidence="2">
    <location>
        <begin position="181"/>
        <end position="199"/>
    </location>
</feature>
<dbReference type="PANTHER" id="PTHR14778:SF2">
    <property type="entry name" value="KINETOCHORE-ASSOCIATED PROTEIN DSN1 HOMOLOG"/>
    <property type="match status" value="1"/>
</dbReference>
<dbReference type="GO" id="GO:0051301">
    <property type="term" value="P:cell division"/>
    <property type="evidence" value="ECO:0007669"/>
    <property type="project" value="InterPro"/>
</dbReference>
<feature type="compositionally biased region" description="Low complexity" evidence="2">
    <location>
        <begin position="147"/>
        <end position="166"/>
    </location>
</feature>
<feature type="coiled-coil region" evidence="1">
    <location>
        <begin position="413"/>
        <end position="440"/>
    </location>
</feature>
<evidence type="ECO:0008006" key="5">
    <source>
        <dbReference type="Google" id="ProtNLM"/>
    </source>
</evidence>
<dbReference type="AlphaFoldDB" id="A0A4V1C5P3"/>
<organism evidence="3 4">
    <name type="scientific">Pyricularia oryzae</name>
    <name type="common">Rice blast fungus</name>
    <name type="synonym">Magnaporthe oryzae</name>
    <dbReference type="NCBI Taxonomy" id="318829"/>
    <lineage>
        <taxon>Eukaryota</taxon>
        <taxon>Fungi</taxon>
        <taxon>Dikarya</taxon>
        <taxon>Ascomycota</taxon>
        <taxon>Pezizomycotina</taxon>
        <taxon>Sordariomycetes</taxon>
        <taxon>Sordariomycetidae</taxon>
        <taxon>Magnaporthales</taxon>
        <taxon>Pyriculariaceae</taxon>
        <taxon>Pyricularia</taxon>
    </lineage>
</organism>
<dbReference type="EMBL" id="CP034205">
    <property type="protein sequence ID" value="QBZ57085.1"/>
    <property type="molecule type" value="Genomic_DNA"/>
</dbReference>
<dbReference type="InterPro" id="IPR013218">
    <property type="entry name" value="Dsn1/Mis13"/>
</dbReference>
<gene>
    <name evidence="3" type="ORF">PoMZ_02006</name>
</gene>